<organism evidence="1 2">
    <name type="scientific">Legionella busanensis</name>
    <dbReference type="NCBI Taxonomy" id="190655"/>
    <lineage>
        <taxon>Bacteria</taxon>
        <taxon>Pseudomonadati</taxon>
        <taxon>Pseudomonadota</taxon>
        <taxon>Gammaproteobacteria</taxon>
        <taxon>Legionellales</taxon>
        <taxon>Legionellaceae</taxon>
        <taxon>Legionella</taxon>
    </lineage>
</organism>
<sequence>MRRFIEEYLSMLREDGELESLLNSLVTSMGMKVRAKPQKGVRQSGVDIHAIGKDEDGIRKNFLITIKRGDINRTIWNERNTGIRDSLDEIIDVYIQNRMGKHEKNLPIKIIVCCGGMLNQEVKENWDAYQKKYDYEFDLWNGSSLSRDIQDNLLNELIIFEEEQKKMRRTLVLLSDVNYDLVHFKVMIDELLFKKDWKSIKPRKLHNFVEKTLSMISVCLGMINEYSNENKNLIHSIVATEYCILKFWGFIQQNNLDKPKGKIVKQYNKVLQMYAHFSEVYFNKIYASCFVKNGICKNCYERIGASEVVFKQIGLLSTYGLILIFCAPSAKNNQVITKALMSLIQNNSISNSPAFDGFTIEICLAVFLLALQGEHDFLRGWFKRIIDRFSFSYVLGRGFPVSHDSIDKLIEFEYNEEHSKEDMTSMSSLLPTIAYWCAILNFTDIYNMLLDLIQNALQHCNLQMWYPTKGIKENLSLGYTGNDYGVSEVPIYLPKDLSELKQRIESLLSFSQKSDQLETDWQEPHSIILSIIASRHFKTPVNPFLWLRLINDSSQPA</sequence>
<proteinExistence type="predicted"/>
<dbReference type="OrthoDB" id="5540856at2"/>
<gene>
    <name evidence="1" type="ORF">NCTC13316_01007</name>
</gene>
<dbReference type="Proteomes" id="UP000254794">
    <property type="component" value="Unassembled WGS sequence"/>
</dbReference>
<dbReference type="AlphaFoldDB" id="A0A378JJP6"/>
<name>A0A378JJP6_9GAMM</name>
<evidence type="ECO:0000313" key="1">
    <source>
        <dbReference type="EMBL" id="STX50918.1"/>
    </source>
</evidence>
<reference evidence="1 2" key="1">
    <citation type="submission" date="2018-06" db="EMBL/GenBank/DDBJ databases">
        <authorList>
            <consortium name="Pathogen Informatics"/>
            <person name="Doyle S."/>
        </authorList>
    </citation>
    <scope>NUCLEOTIDE SEQUENCE [LARGE SCALE GENOMIC DNA]</scope>
    <source>
        <strain evidence="1 2">NCTC13316</strain>
    </source>
</reference>
<protein>
    <recommendedName>
        <fullName evidence="3">Chemotaxis protein</fullName>
    </recommendedName>
</protein>
<accession>A0A378JJP6</accession>
<evidence type="ECO:0008006" key="3">
    <source>
        <dbReference type="Google" id="ProtNLM"/>
    </source>
</evidence>
<evidence type="ECO:0000313" key="2">
    <source>
        <dbReference type="Proteomes" id="UP000254794"/>
    </source>
</evidence>
<dbReference type="EMBL" id="UGOD01000001">
    <property type="protein sequence ID" value="STX50918.1"/>
    <property type="molecule type" value="Genomic_DNA"/>
</dbReference>
<dbReference type="RefSeq" id="WP_115330588.1">
    <property type="nucleotide sequence ID" value="NZ_CAAAHP010000001.1"/>
</dbReference>
<keyword evidence="2" id="KW-1185">Reference proteome</keyword>